<dbReference type="InterPro" id="IPR013096">
    <property type="entry name" value="Cupin_2"/>
</dbReference>
<dbReference type="PANTHER" id="PTHR43698">
    <property type="entry name" value="RIBD C-TERMINAL DOMAIN CONTAINING PROTEIN"/>
    <property type="match status" value="1"/>
</dbReference>
<dbReference type="PANTHER" id="PTHR43698:SF1">
    <property type="entry name" value="BLL4564 PROTEIN"/>
    <property type="match status" value="1"/>
</dbReference>
<dbReference type="OrthoDB" id="9802489at2"/>
<dbReference type="InterPro" id="IPR047263">
    <property type="entry name" value="HNL-like_cupin"/>
</dbReference>
<feature type="domain" description="Cupin type-2" evidence="1">
    <location>
        <begin position="43"/>
        <end position="98"/>
    </location>
</feature>
<sequence length="133" mass="14831">MRIIRGRAPDARTEQRGTTFDGTVWADPVLPATDGVTINTIYFTPGARTHWHRHEHGQILQVTTGSGWVCSEGQPPERLGPGDVVWVPPGERHWHGAGEHSALAHVAISLGRTEWEEPVSEQDYRAAQARRQR</sequence>
<gene>
    <name evidence="2" type="ORF">BAY60_21025</name>
</gene>
<dbReference type="Proteomes" id="UP000249915">
    <property type="component" value="Unassembled WGS sequence"/>
</dbReference>
<evidence type="ECO:0000313" key="2">
    <source>
        <dbReference type="EMBL" id="PXY22354.1"/>
    </source>
</evidence>
<protein>
    <submittedName>
        <fullName evidence="2">Cupin</fullName>
    </submittedName>
</protein>
<reference evidence="2 3" key="1">
    <citation type="submission" date="2016-07" db="EMBL/GenBank/DDBJ databases">
        <title>Draft genome sequence of Prauserella muralis DSM 45305, isolated from a mould-covered wall in an indoor environment.</title>
        <authorList>
            <person name="Ruckert C."/>
            <person name="Albersmeier A."/>
            <person name="Jiang C.-L."/>
            <person name="Jiang Y."/>
            <person name="Kalinowski J."/>
            <person name="Schneider O."/>
            <person name="Winkler A."/>
            <person name="Zotchev S.B."/>
        </authorList>
    </citation>
    <scope>NUCLEOTIDE SEQUENCE [LARGE SCALE GENOMIC DNA]</scope>
    <source>
        <strain evidence="2 3">DSM 45305</strain>
    </source>
</reference>
<dbReference type="Pfam" id="PF07883">
    <property type="entry name" value="Cupin_2"/>
    <property type="match status" value="1"/>
</dbReference>
<organism evidence="2 3">
    <name type="scientific">Prauserella muralis</name>
    <dbReference type="NCBI Taxonomy" id="588067"/>
    <lineage>
        <taxon>Bacteria</taxon>
        <taxon>Bacillati</taxon>
        <taxon>Actinomycetota</taxon>
        <taxon>Actinomycetes</taxon>
        <taxon>Pseudonocardiales</taxon>
        <taxon>Pseudonocardiaceae</taxon>
        <taxon>Prauserella</taxon>
    </lineage>
</organism>
<dbReference type="SUPFAM" id="SSF51182">
    <property type="entry name" value="RmlC-like cupins"/>
    <property type="match status" value="1"/>
</dbReference>
<keyword evidence="3" id="KW-1185">Reference proteome</keyword>
<dbReference type="EMBL" id="MASW01000005">
    <property type="protein sequence ID" value="PXY22354.1"/>
    <property type="molecule type" value="Genomic_DNA"/>
</dbReference>
<dbReference type="InterPro" id="IPR014710">
    <property type="entry name" value="RmlC-like_jellyroll"/>
</dbReference>
<dbReference type="RefSeq" id="WP_112282959.1">
    <property type="nucleotide sequence ID" value="NZ_MASW01000005.1"/>
</dbReference>
<dbReference type="InterPro" id="IPR011051">
    <property type="entry name" value="RmlC_Cupin_sf"/>
</dbReference>
<evidence type="ECO:0000259" key="1">
    <source>
        <dbReference type="Pfam" id="PF07883"/>
    </source>
</evidence>
<accession>A0A2V4AQP3</accession>
<name>A0A2V4AQP3_9PSEU</name>
<proteinExistence type="predicted"/>
<dbReference type="AlphaFoldDB" id="A0A2V4AQP3"/>
<comment type="caution">
    <text evidence="2">The sequence shown here is derived from an EMBL/GenBank/DDBJ whole genome shotgun (WGS) entry which is preliminary data.</text>
</comment>
<evidence type="ECO:0000313" key="3">
    <source>
        <dbReference type="Proteomes" id="UP000249915"/>
    </source>
</evidence>
<dbReference type="CDD" id="cd02233">
    <property type="entry name" value="cupin_HNL-like"/>
    <property type="match status" value="1"/>
</dbReference>
<dbReference type="Gene3D" id="2.60.120.10">
    <property type="entry name" value="Jelly Rolls"/>
    <property type="match status" value="1"/>
</dbReference>